<sequence length="586" mass="66709">MSSETQHEYVVFVPESSSDGTFVVDVPENSRVQNLVEKARESGYGSGLRNEMPIAYKCGVVSLHPKATLLSRISTWLRTQGASSKRLIPTADLRSYFPNGPAPSKDVDVKEIVIDIVIVTNSNQICRREDTVSAIWERLIASYDRLVLARGTPGSGKTTLARLLQSYAQTVKPSRNVVFVDSWPLKEDYYDPKWSWENYLAGEGWVKSRGVETIFIFDDAQTTYADHKLWLFFFKSLQWFNVRAIAFASYGSANQRIRIRGSPIDTPPGSRITLRPVDHNDGLPSVGILFTEKEYWDLIQLHYRGSSHFDETFFRNVFEVTGGHIGAILGFIQVVVNDNSYEDCDRTHAQYTWSTFRRMFSTDEFMRRLTHSFDAFTRGLPLDQDLQEYKKARALATVVGRLPLTADAVEEDIREGLDECVKMGWLHTDMVHNNNGFESVGYFFASPLHQWFVEWKLFSRSESPIPLQTNLLEFVLGIIHLFEPAILSEERRIGPACIQRPPEAQYQDEFYRCSFKHPCGSYLSFPEFGTVKGQANFYVPSKKWGIELLRDGNQLEEHSGLFSPTGAFDGTLLLLCSIQEIGNRIS</sequence>
<evidence type="ECO:0000313" key="2">
    <source>
        <dbReference type="Proteomes" id="UP000757232"/>
    </source>
</evidence>
<dbReference type="OrthoDB" id="5424500at2759"/>
<dbReference type="Proteomes" id="UP000757232">
    <property type="component" value="Unassembled WGS sequence"/>
</dbReference>
<dbReference type="AlphaFoldDB" id="A0A9Q5NBN8"/>
<dbReference type="EMBL" id="LNZH02000056">
    <property type="protein sequence ID" value="OCB91863.1"/>
    <property type="molecule type" value="Genomic_DNA"/>
</dbReference>
<gene>
    <name evidence="1" type="ORF">A7U60_g858</name>
</gene>
<name>A0A9Q5NBN8_SANBA</name>
<organism evidence="1 2">
    <name type="scientific">Sanghuangporus baumii</name>
    <name type="common">Phellinus baumii</name>
    <dbReference type="NCBI Taxonomy" id="108892"/>
    <lineage>
        <taxon>Eukaryota</taxon>
        <taxon>Fungi</taxon>
        <taxon>Dikarya</taxon>
        <taxon>Basidiomycota</taxon>
        <taxon>Agaricomycotina</taxon>
        <taxon>Agaricomycetes</taxon>
        <taxon>Hymenochaetales</taxon>
        <taxon>Hymenochaetaceae</taxon>
        <taxon>Sanghuangporus</taxon>
    </lineage>
</organism>
<evidence type="ECO:0000313" key="1">
    <source>
        <dbReference type="EMBL" id="OCB91863.1"/>
    </source>
</evidence>
<protein>
    <submittedName>
        <fullName evidence="1">Uncharacterized protein</fullName>
    </submittedName>
</protein>
<comment type="caution">
    <text evidence="1">The sequence shown here is derived from an EMBL/GenBank/DDBJ whole genome shotgun (WGS) entry which is preliminary data.</text>
</comment>
<reference evidence="1" key="1">
    <citation type="submission" date="2016-06" db="EMBL/GenBank/DDBJ databases">
        <title>Draft Genome sequence of the fungus Inonotus baumii.</title>
        <authorList>
            <person name="Zhu H."/>
            <person name="Lin W."/>
        </authorList>
    </citation>
    <scope>NUCLEOTIDE SEQUENCE</scope>
    <source>
        <strain evidence="1">821</strain>
    </source>
</reference>
<keyword evidence="2" id="KW-1185">Reference proteome</keyword>
<proteinExistence type="predicted"/>
<dbReference type="InterPro" id="IPR027417">
    <property type="entry name" value="P-loop_NTPase"/>
</dbReference>
<accession>A0A9Q5NBN8</accession>
<dbReference type="SUPFAM" id="SSF52540">
    <property type="entry name" value="P-loop containing nucleoside triphosphate hydrolases"/>
    <property type="match status" value="1"/>
</dbReference>